<reference evidence="1" key="1">
    <citation type="submission" date="2020-08" db="EMBL/GenBank/DDBJ databases">
        <title>Ramlibacter sp. GTP1 16S ribosomal RNA gene genome sequencing and assembly.</title>
        <authorList>
            <person name="Kang M."/>
        </authorList>
    </citation>
    <scope>NUCLEOTIDE SEQUENCE</scope>
    <source>
        <strain evidence="1">GTP1</strain>
    </source>
</reference>
<dbReference type="InterPro" id="IPR009100">
    <property type="entry name" value="AcylCoA_DH/oxidase_NM_dom_sf"/>
</dbReference>
<dbReference type="AlphaFoldDB" id="A0A923MDN2"/>
<organism evidence="1 2">
    <name type="scientific">Ramlibacter albus</name>
    <dbReference type="NCBI Taxonomy" id="2079448"/>
    <lineage>
        <taxon>Bacteria</taxon>
        <taxon>Pseudomonadati</taxon>
        <taxon>Pseudomonadota</taxon>
        <taxon>Betaproteobacteria</taxon>
        <taxon>Burkholderiales</taxon>
        <taxon>Comamonadaceae</taxon>
        <taxon>Ramlibacter</taxon>
    </lineage>
</organism>
<proteinExistence type="predicted"/>
<evidence type="ECO:0008006" key="3">
    <source>
        <dbReference type="Google" id="ProtNLM"/>
    </source>
</evidence>
<evidence type="ECO:0000313" key="2">
    <source>
        <dbReference type="Proteomes" id="UP000596827"/>
    </source>
</evidence>
<keyword evidence="2" id="KW-1185">Reference proteome</keyword>
<name>A0A923MDN2_9BURK</name>
<dbReference type="Proteomes" id="UP000596827">
    <property type="component" value="Unassembled WGS sequence"/>
</dbReference>
<protein>
    <recommendedName>
        <fullName evidence="3">Acyl-CoA dehydrogenase/oxidase N-terminal domain-containing protein</fullName>
    </recommendedName>
</protein>
<dbReference type="Gene3D" id="1.10.540.10">
    <property type="entry name" value="Acyl-CoA dehydrogenase/oxidase, N-terminal domain"/>
    <property type="match status" value="1"/>
</dbReference>
<dbReference type="EMBL" id="JACORU010000011">
    <property type="protein sequence ID" value="MBC5767499.1"/>
    <property type="molecule type" value="Genomic_DNA"/>
</dbReference>
<dbReference type="GO" id="GO:0050660">
    <property type="term" value="F:flavin adenine dinucleotide binding"/>
    <property type="evidence" value="ECO:0007669"/>
    <property type="project" value="InterPro"/>
</dbReference>
<gene>
    <name evidence="1" type="ORF">H8R02_23740</name>
</gene>
<sequence length="276" mass="28991">MSSELPAPTTATLRRQLGKEGLFRLGVPRSLGGHGGTKEDVIRAVAAVAKRHPKSGVLLASQRLLIEALLQAENIGVMEYQLPDLLEGHIGGNCAASWPSESAVSLADARDTGRGWRMSGRFAALPNLDRDWFVVSVPVAFGTGTPYALVLLKSEEDGIVQRDDASQGCSGVALELRNVFLREDEILFSDGKSAVERLTVLSESMKAALVAGALRRVVNDGESNGLVSTIDSHLGAAGRAVTQDRLDRGPRVALEALLAGLQGASACVPSTGMAVA</sequence>
<dbReference type="GO" id="GO:0016627">
    <property type="term" value="F:oxidoreductase activity, acting on the CH-CH group of donors"/>
    <property type="evidence" value="ECO:0007669"/>
    <property type="project" value="InterPro"/>
</dbReference>
<dbReference type="RefSeq" id="WP_187083990.1">
    <property type="nucleotide sequence ID" value="NZ_JACORU010000011.1"/>
</dbReference>
<comment type="caution">
    <text evidence="1">The sequence shown here is derived from an EMBL/GenBank/DDBJ whole genome shotgun (WGS) entry which is preliminary data.</text>
</comment>
<dbReference type="SUPFAM" id="SSF56645">
    <property type="entry name" value="Acyl-CoA dehydrogenase NM domain-like"/>
    <property type="match status" value="1"/>
</dbReference>
<accession>A0A923MDN2</accession>
<dbReference type="InterPro" id="IPR037069">
    <property type="entry name" value="AcylCoA_DH/ox_N_sf"/>
</dbReference>
<evidence type="ECO:0000313" key="1">
    <source>
        <dbReference type="EMBL" id="MBC5767499.1"/>
    </source>
</evidence>